<dbReference type="PIRSF" id="PIRSF000450">
    <property type="entry name" value="H_ser_succinyltr"/>
    <property type="match status" value="1"/>
</dbReference>
<dbReference type="InterPro" id="IPR029062">
    <property type="entry name" value="Class_I_gatase-like"/>
</dbReference>
<dbReference type="HAMAP" id="MF_00295">
    <property type="entry name" value="MetA_acyltransf"/>
    <property type="match status" value="1"/>
</dbReference>
<comment type="catalytic activity">
    <reaction evidence="4">
        <text>L-homoserine + acetyl-CoA = O-acetyl-L-homoserine + CoA</text>
        <dbReference type="Rhea" id="RHEA:13701"/>
        <dbReference type="ChEBI" id="CHEBI:57287"/>
        <dbReference type="ChEBI" id="CHEBI:57288"/>
        <dbReference type="ChEBI" id="CHEBI:57476"/>
        <dbReference type="ChEBI" id="CHEBI:57716"/>
        <dbReference type="EC" id="2.3.1.31"/>
    </reaction>
</comment>
<dbReference type="CDD" id="cd03131">
    <property type="entry name" value="GATase1_HTS"/>
    <property type="match status" value="1"/>
</dbReference>
<dbReference type="Gene3D" id="3.40.50.880">
    <property type="match status" value="1"/>
</dbReference>
<comment type="similarity">
    <text evidence="4">Belongs to the MetA family.</text>
</comment>
<keyword evidence="3 4" id="KW-0012">Acyltransferase</keyword>
<dbReference type="GO" id="GO:0009086">
    <property type="term" value="P:methionine biosynthetic process"/>
    <property type="evidence" value="ECO:0007669"/>
    <property type="project" value="UniProtKB-UniRule"/>
</dbReference>
<evidence type="ECO:0000256" key="2">
    <source>
        <dbReference type="ARBA" id="ARBA00022679"/>
    </source>
</evidence>
<feature type="active site" evidence="4">
    <location>
        <position position="234"/>
    </location>
</feature>
<dbReference type="Proteomes" id="UP000326202">
    <property type="component" value="Chromosome"/>
</dbReference>
<gene>
    <name evidence="6" type="primary">metA</name>
    <name evidence="4" type="synonym">metAA</name>
    <name evidence="6" type="ORF">FRZ44_45270</name>
</gene>
<name>A0A5J6MP79_9PROT</name>
<evidence type="ECO:0000256" key="5">
    <source>
        <dbReference type="PIRSR" id="PIRSR000450-1"/>
    </source>
</evidence>
<organism evidence="6 7">
    <name type="scientific">Hypericibacter terrae</name>
    <dbReference type="NCBI Taxonomy" id="2602015"/>
    <lineage>
        <taxon>Bacteria</taxon>
        <taxon>Pseudomonadati</taxon>
        <taxon>Pseudomonadota</taxon>
        <taxon>Alphaproteobacteria</taxon>
        <taxon>Rhodospirillales</taxon>
        <taxon>Dongiaceae</taxon>
        <taxon>Hypericibacter</taxon>
    </lineage>
</organism>
<evidence type="ECO:0000256" key="3">
    <source>
        <dbReference type="ARBA" id="ARBA00023315"/>
    </source>
</evidence>
<dbReference type="GO" id="GO:0005737">
    <property type="term" value="C:cytoplasm"/>
    <property type="evidence" value="ECO:0007669"/>
    <property type="project" value="UniProtKB-SubCell"/>
</dbReference>
<keyword evidence="1 4" id="KW-0028">Amino-acid biosynthesis</keyword>
<evidence type="ECO:0000256" key="4">
    <source>
        <dbReference type="HAMAP-Rule" id="MF_00295"/>
    </source>
</evidence>
<dbReference type="AlphaFoldDB" id="A0A5J6MP79"/>
<comment type="subcellular location">
    <subcellularLocation>
        <location evidence="4">Cytoplasm</location>
    </subcellularLocation>
</comment>
<evidence type="ECO:0000256" key="1">
    <source>
        <dbReference type="ARBA" id="ARBA00022605"/>
    </source>
</evidence>
<dbReference type="OrthoDB" id="9772423at2"/>
<feature type="binding site" evidence="4">
    <location>
        <position position="246"/>
    </location>
    <ligand>
        <name>substrate</name>
    </ligand>
</feature>
<sequence>MAIIFPDGLPASAILRAEGIEVLDEPRIGAPPLRVGLVNLMPDKPATETQFARLLGSGRRDVELILTLPATHRPRNTPLRHLEDFYRPWPEVAAQGLDGVIVTGAPVELLPFGAVDYWPELCRILDWARKRATSSFYVCWAAQAALHRFHGVGKQVLPAKLFGLFDHRLTAADSSLARGLPVRFAVPVSRYTESSVEDIARQSGLTSVIASAESGLCLIEDDANRAVYAFNHFEYDADTLAREYRRDLAAGEAMPMPENYFPGGNAERTPVNSWRAVARVLFQNWLHSLDRPAVQTSLRPAGRQPQWVRG</sequence>
<dbReference type="PANTHER" id="PTHR20919">
    <property type="entry name" value="HOMOSERINE O-SUCCINYLTRANSFERASE"/>
    <property type="match status" value="1"/>
</dbReference>
<feature type="active site" description="Acyl-thioester intermediate" evidence="4 5">
    <location>
        <position position="139"/>
    </location>
</feature>
<dbReference type="GO" id="GO:0004414">
    <property type="term" value="F:homoserine O-acetyltransferase activity"/>
    <property type="evidence" value="ECO:0007669"/>
    <property type="project" value="UniProtKB-EC"/>
</dbReference>
<feature type="binding site" evidence="4">
    <location>
        <position position="189"/>
    </location>
    <ligand>
        <name>substrate</name>
    </ligand>
</feature>
<dbReference type="PANTHER" id="PTHR20919:SF0">
    <property type="entry name" value="HOMOSERINE O-SUCCINYLTRANSFERASE"/>
    <property type="match status" value="1"/>
</dbReference>
<evidence type="ECO:0000313" key="7">
    <source>
        <dbReference type="Proteomes" id="UP000326202"/>
    </source>
</evidence>
<keyword evidence="2 4" id="KW-0808">Transferase</keyword>
<comment type="pathway">
    <text evidence="4">Amino-acid biosynthesis; L-methionine biosynthesis via de novo pathway; O-acetyl-L-homoserine from L-homoserine: step 1/1.</text>
</comment>
<feature type="site" description="Important for substrate specificity" evidence="4">
    <location>
        <position position="189"/>
    </location>
</feature>
<proteinExistence type="inferred from homology"/>
<comment type="caution">
    <text evidence="4">Lacks conserved residue(s) required for the propagation of feature annotation.</text>
</comment>
<keyword evidence="7" id="KW-1185">Reference proteome</keyword>
<dbReference type="KEGG" id="htq:FRZ44_45270"/>
<feature type="active site" description="Proton acceptor" evidence="4">
    <location>
        <position position="232"/>
    </location>
</feature>
<reference evidence="6 7" key="1">
    <citation type="submission" date="2019-08" db="EMBL/GenBank/DDBJ databases">
        <title>Hyperibacter terrae gen. nov., sp. nov. and Hyperibacter viscosus sp. nov., two new members in the family Rhodospirillaceae isolated from the rhizosphere of Hypericum perforatum.</title>
        <authorList>
            <person name="Noviana Z."/>
        </authorList>
    </citation>
    <scope>NUCLEOTIDE SEQUENCE [LARGE SCALE GENOMIC DNA]</scope>
    <source>
        <strain evidence="6 7">R5913</strain>
    </source>
</reference>
<dbReference type="Pfam" id="PF04204">
    <property type="entry name" value="HTS"/>
    <property type="match status" value="1"/>
</dbReference>
<feature type="binding site" evidence="4">
    <location>
        <position position="160"/>
    </location>
    <ligand>
        <name>substrate</name>
    </ligand>
</feature>
<dbReference type="SUPFAM" id="SSF52317">
    <property type="entry name" value="Class I glutamine amidotransferase-like"/>
    <property type="match status" value="1"/>
</dbReference>
<feature type="site" description="Important for acyl-CoA specificity" evidence="4">
    <location>
        <position position="108"/>
    </location>
</feature>
<protein>
    <recommendedName>
        <fullName evidence="4">Homoserine O-acetyltransferase</fullName>
        <shortName evidence="4">HAT</shortName>
        <ecNumber evidence="4">2.3.1.31</ecNumber>
    </recommendedName>
    <alternativeName>
        <fullName evidence="4">Homoserine transacetylase</fullName>
        <shortName evidence="4">HTA</shortName>
    </alternativeName>
</protein>
<dbReference type="InterPro" id="IPR033752">
    <property type="entry name" value="MetA_family"/>
</dbReference>
<dbReference type="EMBL" id="CP042906">
    <property type="protein sequence ID" value="QEX19214.1"/>
    <property type="molecule type" value="Genomic_DNA"/>
</dbReference>
<keyword evidence="4" id="KW-0963">Cytoplasm</keyword>
<dbReference type="RefSeq" id="WP_151179300.1">
    <property type="nucleotide sequence ID" value="NZ_CP042906.1"/>
</dbReference>
<comment type="function">
    <text evidence="4">Transfers an acetyl group from acetyl-CoA to L-homoserine, forming acetyl-L-homoserine.</text>
</comment>
<evidence type="ECO:0000313" key="6">
    <source>
        <dbReference type="EMBL" id="QEX19214.1"/>
    </source>
</evidence>
<dbReference type="GO" id="GO:0008899">
    <property type="term" value="F:homoserine O-succinyltransferase activity"/>
    <property type="evidence" value="ECO:0007669"/>
    <property type="project" value="UniProtKB-UniRule"/>
</dbReference>
<dbReference type="UniPathway" id="UPA00051">
    <property type="reaction ID" value="UER00074"/>
</dbReference>
<keyword evidence="4" id="KW-0486">Methionine biosynthesis</keyword>
<dbReference type="EC" id="2.3.1.31" evidence="4"/>
<accession>A0A5J6MP79</accession>